<gene>
    <name evidence="1" type="ORF">METZ01_LOCUS357142</name>
</gene>
<evidence type="ECO:0000313" key="1">
    <source>
        <dbReference type="EMBL" id="SVD04288.1"/>
    </source>
</evidence>
<feature type="non-terminal residue" evidence="1">
    <location>
        <position position="250"/>
    </location>
</feature>
<organism evidence="1">
    <name type="scientific">marine metagenome</name>
    <dbReference type="NCBI Taxonomy" id="408172"/>
    <lineage>
        <taxon>unclassified sequences</taxon>
        <taxon>metagenomes</taxon>
        <taxon>ecological metagenomes</taxon>
    </lineage>
</organism>
<dbReference type="InterPro" id="IPR036514">
    <property type="entry name" value="SGNH_hydro_sf"/>
</dbReference>
<evidence type="ECO:0008006" key="2">
    <source>
        <dbReference type="Google" id="ProtNLM"/>
    </source>
</evidence>
<dbReference type="AlphaFoldDB" id="A0A382S577"/>
<protein>
    <recommendedName>
        <fullName evidence="2">SGNH hydrolase-type esterase domain-containing protein</fullName>
    </recommendedName>
</protein>
<dbReference type="SUPFAM" id="SSF52266">
    <property type="entry name" value="SGNH hydrolase"/>
    <property type="match status" value="1"/>
</dbReference>
<proteinExistence type="predicted"/>
<accession>A0A382S577</accession>
<dbReference type="Gene3D" id="3.40.50.1110">
    <property type="entry name" value="SGNH hydrolase"/>
    <property type="match status" value="1"/>
</dbReference>
<dbReference type="EMBL" id="UINC01126050">
    <property type="protein sequence ID" value="SVD04288.1"/>
    <property type="molecule type" value="Genomic_DNA"/>
</dbReference>
<reference evidence="1" key="1">
    <citation type="submission" date="2018-05" db="EMBL/GenBank/DDBJ databases">
        <authorList>
            <person name="Lanie J.A."/>
            <person name="Ng W.-L."/>
            <person name="Kazmierczak K.M."/>
            <person name="Andrzejewski T.M."/>
            <person name="Davidsen T.M."/>
            <person name="Wayne K.J."/>
            <person name="Tettelin H."/>
            <person name="Glass J.I."/>
            <person name="Rusch D."/>
            <person name="Podicherti R."/>
            <person name="Tsui H.-C.T."/>
            <person name="Winkler M.E."/>
        </authorList>
    </citation>
    <scope>NUCLEOTIDE SEQUENCE</scope>
</reference>
<sequence>MKKLNHIFKILTAQILTIVILLAFIELAGKTYAYFNPGYENLYAIPDRVVGWRLTPNLEYIHTGGHWYENEFRVKVKHNSLGFRDYERSVSKPPGVTRIALLGDSSVSARQVAFKNTSGQTLKKLLNQNSRTKKSKIYEVLNFGIDGIGVGQSFLTYRRYASAFDPDYVFLFVFEGDIWRTVFPQSAITDKIGSSRRLSIRPVFNIKNTPSESKGSFPSALLKALNFGSFYQLLNNLDKKEIKPQVTSLP</sequence>
<name>A0A382S577_9ZZZZ</name>